<sequence>YKSFSHDFYKTLNQKNTIMKLTKINFH</sequence>
<evidence type="ECO:0000313" key="1">
    <source>
        <dbReference type="EMBL" id="EAA19431.1"/>
    </source>
</evidence>
<evidence type="ECO:0000313" key="2">
    <source>
        <dbReference type="Proteomes" id="UP000008553"/>
    </source>
</evidence>
<comment type="caution">
    <text evidence="1">The sequence shown here is derived from an EMBL/GenBank/DDBJ whole genome shotgun (WGS) entry which is preliminary data.</text>
</comment>
<proteinExistence type="predicted"/>
<dbReference type="PaxDb" id="73239-Q7R8Z1"/>
<dbReference type="EMBL" id="AABL01002520">
    <property type="protein sequence ID" value="EAA19431.1"/>
    <property type="molecule type" value="Genomic_DNA"/>
</dbReference>
<protein>
    <submittedName>
        <fullName evidence="1">Uncharacterized protein</fullName>
    </submittedName>
</protein>
<dbReference type="Proteomes" id="UP000008553">
    <property type="component" value="Unassembled WGS sequence"/>
</dbReference>
<feature type="non-terminal residue" evidence="1">
    <location>
        <position position="1"/>
    </location>
</feature>
<organism evidence="1 2">
    <name type="scientific">Plasmodium yoelii yoelii</name>
    <dbReference type="NCBI Taxonomy" id="73239"/>
    <lineage>
        <taxon>Eukaryota</taxon>
        <taxon>Sar</taxon>
        <taxon>Alveolata</taxon>
        <taxon>Apicomplexa</taxon>
        <taxon>Aconoidasida</taxon>
        <taxon>Haemosporida</taxon>
        <taxon>Plasmodiidae</taxon>
        <taxon>Plasmodium</taxon>
        <taxon>Plasmodium (Vinckeia)</taxon>
    </lineage>
</organism>
<accession>Q7R8Z1</accession>
<keyword evidence="2" id="KW-1185">Reference proteome</keyword>
<name>Q7R8Z1_PLAYO</name>
<reference evidence="1 2" key="1">
    <citation type="journal article" date="2002" name="Nature">
        <title>Genome sequence and comparative analysis of the model rodent malaria parasite Plasmodium yoelii yoelii.</title>
        <authorList>
            <person name="Carlton J.M."/>
            <person name="Angiuoli S.V."/>
            <person name="Suh B.B."/>
            <person name="Kooij T.W."/>
            <person name="Pertea M."/>
            <person name="Silva J.C."/>
            <person name="Ermolaeva M.D."/>
            <person name="Allen J.E."/>
            <person name="Selengut J.D."/>
            <person name="Koo H.L."/>
            <person name="Peterson J.D."/>
            <person name="Pop M."/>
            <person name="Kosack D.S."/>
            <person name="Shumway M.F."/>
            <person name="Bidwell S.L."/>
            <person name="Shallom S.J."/>
            <person name="van Aken S.E."/>
            <person name="Riedmuller S.B."/>
            <person name="Feldblyum T.V."/>
            <person name="Cho J.K."/>
            <person name="Quackenbush J."/>
            <person name="Sedegah M."/>
            <person name="Shoaibi A."/>
            <person name="Cummings L.M."/>
            <person name="Florens L."/>
            <person name="Yates J.R."/>
            <person name="Raine J.D."/>
            <person name="Sinden R.E."/>
            <person name="Harris M.A."/>
            <person name="Cunningham D.A."/>
            <person name="Preiser P.R."/>
            <person name="Bergman L.W."/>
            <person name="Vaidya A.B."/>
            <person name="van Lin L.H."/>
            <person name="Janse C.J."/>
            <person name="Waters A.P."/>
            <person name="Smith H.O."/>
            <person name="White O.R."/>
            <person name="Salzberg S.L."/>
            <person name="Venter J.C."/>
            <person name="Fraser C.M."/>
            <person name="Hoffman S.L."/>
            <person name="Gardner M.J."/>
            <person name="Carucci D.J."/>
        </authorList>
    </citation>
    <scope>NUCLEOTIDE SEQUENCE [LARGE SCALE GENOMIC DNA]</scope>
    <source>
        <strain evidence="1 2">17XNL</strain>
    </source>
</reference>
<gene>
    <name evidence="1" type="ORF">PY07079</name>
</gene>
<dbReference type="InParanoid" id="Q7R8Z1"/>
<dbReference type="AlphaFoldDB" id="Q7R8Z1"/>